<protein>
    <submittedName>
        <fullName evidence="2">Uncharacterized protein</fullName>
    </submittedName>
</protein>
<keyword evidence="1" id="KW-0812">Transmembrane</keyword>
<dbReference type="Proteomes" id="UP000247647">
    <property type="component" value="Unassembled WGS sequence"/>
</dbReference>
<dbReference type="GeneID" id="37120560"/>
<sequence length="102" mass="11687">MSVCLLSILLELFCMRFLSVSELRMIKKKVYSVSFLFYPPFLYPLWHGILYCMSRRFQTQTPKSVCVPVCCFALLCLLYCFIEGGLLVGWLVAGLARSLLST</sequence>
<name>A0A318Y9V6_ASPNB</name>
<feature type="transmembrane region" description="Helical" evidence="1">
    <location>
        <begin position="35"/>
        <end position="53"/>
    </location>
</feature>
<gene>
    <name evidence="2" type="ORF">BO87DRAFT_139774</name>
</gene>
<dbReference type="EMBL" id="KZ821475">
    <property type="protein sequence ID" value="PYH31096.1"/>
    <property type="molecule type" value="Genomic_DNA"/>
</dbReference>
<keyword evidence="1" id="KW-1133">Transmembrane helix</keyword>
<feature type="transmembrane region" description="Helical" evidence="1">
    <location>
        <begin position="65"/>
        <end position="93"/>
    </location>
</feature>
<keyword evidence="3" id="KW-1185">Reference proteome</keyword>
<dbReference type="AlphaFoldDB" id="A0A318Y9V6"/>
<accession>A0A318Y9V6</accession>
<reference evidence="2" key="1">
    <citation type="submission" date="2016-12" db="EMBL/GenBank/DDBJ databases">
        <title>The genomes of Aspergillus section Nigri reveals drivers in fungal speciation.</title>
        <authorList>
            <consortium name="DOE Joint Genome Institute"/>
            <person name="Vesth T.C."/>
            <person name="Nybo J."/>
            <person name="Theobald S."/>
            <person name="Brandl J."/>
            <person name="Frisvad J.C."/>
            <person name="Nielsen K.F."/>
            <person name="Lyhne E.K."/>
            <person name="Kogle M.E."/>
            <person name="Kuo A."/>
            <person name="Riley R."/>
            <person name="Clum A."/>
            <person name="Nolan M."/>
            <person name="Lipzen A."/>
            <person name="Salamov A."/>
            <person name="Henrissat B."/>
            <person name="Wiebenga A."/>
            <person name="De Vries R.P."/>
            <person name="Grigoriev I.V."/>
            <person name="Mortensen U.H."/>
            <person name="Andersen M.R."/>
            <person name="Baker S.E."/>
        </authorList>
    </citation>
    <scope>NUCLEOTIDE SEQUENCE [LARGE SCALE GENOMIC DNA]</scope>
    <source>
        <strain evidence="2">CBS 115656</strain>
    </source>
</reference>
<evidence type="ECO:0000313" key="2">
    <source>
        <dbReference type="EMBL" id="PYH31096.1"/>
    </source>
</evidence>
<evidence type="ECO:0000313" key="3">
    <source>
        <dbReference type="Proteomes" id="UP000247647"/>
    </source>
</evidence>
<evidence type="ECO:0000256" key="1">
    <source>
        <dbReference type="SAM" id="Phobius"/>
    </source>
</evidence>
<organism evidence="2 3">
    <name type="scientific">Aspergillus neoniger (strain CBS 115656)</name>
    <dbReference type="NCBI Taxonomy" id="1448310"/>
    <lineage>
        <taxon>Eukaryota</taxon>
        <taxon>Fungi</taxon>
        <taxon>Dikarya</taxon>
        <taxon>Ascomycota</taxon>
        <taxon>Pezizomycotina</taxon>
        <taxon>Eurotiomycetes</taxon>
        <taxon>Eurotiomycetidae</taxon>
        <taxon>Eurotiales</taxon>
        <taxon>Aspergillaceae</taxon>
        <taxon>Aspergillus</taxon>
        <taxon>Aspergillus subgen. Circumdati</taxon>
    </lineage>
</organism>
<keyword evidence="1" id="KW-0472">Membrane</keyword>
<proteinExistence type="predicted"/>
<dbReference type="RefSeq" id="XP_025476574.1">
    <property type="nucleotide sequence ID" value="XM_025618104.1"/>
</dbReference>